<dbReference type="PROSITE" id="PS00773">
    <property type="entry name" value="CHITINASE_19_1"/>
    <property type="match status" value="1"/>
</dbReference>
<evidence type="ECO:0000313" key="19">
    <source>
        <dbReference type="EnsemblPlants" id="EMT04399"/>
    </source>
</evidence>
<protein>
    <recommendedName>
        <fullName evidence="5">chitinase</fullName>
        <ecNumber evidence="5">3.2.1.14</ecNumber>
    </recommendedName>
</protein>
<dbReference type="InterPro" id="IPR000726">
    <property type="entry name" value="Glyco_hydro_19_cat"/>
</dbReference>
<comment type="similarity">
    <text evidence="3">In the N-terminal section; belongs to the leguminous lectin family.</text>
</comment>
<organism evidence="19">
    <name type="scientific">Aegilops tauschii</name>
    <name type="common">Tausch's goatgrass</name>
    <name type="synonym">Aegilops squarrosa</name>
    <dbReference type="NCBI Taxonomy" id="37682"/>
    <lineage>
        <taxon>Eukaryota</taxon>
        <taxon>Viridiplantae</taxon>
        <taxon>Streptophyta</taxon>
        <taxon>Embryophyta</taxon>
        <taxon>Tracheophyta</taxon>
        <taxon>Spermatophyta</taxon>
        <taxon>Magnoliopsida</taxon>
        <taxon>Liliopsida</taxon>
        <taxon>Poales</taxon>
        <taxon>Poaceae</taxon>
        <taxon>BOP clade</taxon>
        <taxon>Pooideae</taxon>
        <taxon>Triticodae</taxon>
        <taxon>Triticeae</taxon>
        <taxon>Triticinae</taxon>
        <taxon>Aegilops</taxon>
    </lineage>
</organism>
<dbReference type="GO" id="GO:0006032">
    <property type="term" value="P:chitin catabolic process"/>
    <property type="evidence" value="ECO:0007669"/>
    <property type="project" value="InterPro"/>
</dbReference>
<comment type="similarity">
    <text evidence="4">In the C-terminal section; belongs to the protein kinase superfamily. Ser/Thr protein kinase family.</text>
</comment>
<name>M8ASJ5_AEGTA</name>
<evidence type="ECO:0000256" key="16">
    <source>
        <dbReference type="ARBA" id="ARBA00023180"/>
    </source>
</evidence>
<dbReference type="GO" id="GO:0005524">
    <property type="term" value="F:ATP binding"/>
    <property type="evidence" value="ECO:0007669"/>
    <property type="project" value="UniProtKB-UniRule"/>
</dbReference>
<evidence type="ECO:0000256" key="10">
    <source>
        <dbReference type="ARBA" id="ARBA00022741"/>
    </source>
</evidence>
<comment type="catalytic activity">
    <reaction evidence="1">
        <text>Random endo-hydrolysis of N-acetyl-beta-D-glucosaminide (1-&gt;4)-beta-linkages in chitin and chitodextrins.</text>
        <dbReference type="EC" id="3.2.1.14"/>
    </reaction>
</comment>
<dbReference type="Gene3D" id="1.10.530.10">
    <property type="match status" value="1"/>
</dbReference>
<evidence type="ECO:0000256" key="7">
    <source>
        <dbReference type="ARBA" id="ARBA00022679"/>
    </source>
</evidence>
<evidence type="ECO:0000256" key="17">
    <source>
        <dbReference type="ARBA" id="ARBA00023277"/>
    </source>
</evidence>
<evidence type="ECO:0000256" key="4">
    <source>
        <dbReference type="ARBA" id="ARBA00010217"/>
    </source>
</evidence>
<dbReference type="CDD" id="cd00325">
    <property type="entry name" value="chitinase_GH19"/>
    <property type="match status" value="1"/>
</dbReference>
<dbReference type="EC" id="3.2.1.14" evidence="5"/>
<reference evidence="19" key="1">
    <citation type="submission" date="2015-06" db="UniProtKB">
        <authorList>
            <consortium name="EnsemblPlants"/>
        </authorList>
    </citation>
    <scope>IDENTIFICATION</scope>
</reference>
<evidence type="ECO:0000256" key="5">
    <source>
        <dbReference type="ARBA" id="ARBA00012729"/>
    </source>
</evidence>
<dbReference type="InterPro" id="IPR011009">
    <property type="entry name" value="Kinase-like_dom_sf"/>
</dbReference>
<keyword evidence="15" id="KW-0675">Receptor</keyword>
<evidence type="ECO:0000256" key="15">
    <source>
        <dbReference type="ARBA" id="ARBA00023170"/>
    </source>
</evidence>
<keyword evidence="10" id="KW-0547">Nucleotide-binding</keyword>
<keyword evidence="18" id="KW-0624">Polysaccharide degradation</keyword>
<dbReference type="Pfam" id="PF00182">
    <property type="entry name" value="Glyco_hydro_19"/>
    <property type="match status" value="2"/>
</dbReference>
<evidence type="ECO:0000256" key="8">
    <source>
        <dbReference type="ARBA" id="ARBA00022692"/>
    </source>
</evidence>
<dbReference type="SMART" id="SM00220">
    <property type="entry name" value="S_TKc"/>
    <property type="match status" value="1"/>
</dbReference>
<dbReference type="GO" id="GO:0005886">
    <property type="term" value="C:plasma membrane"/>
    <property type="evidence" value="ECO:0007669"/>
    <property type="project" value="UniProtKB-SubCell"/>
</dbReference>
<evidence type="ECO:0000256" key="14">
    <source>
        <dbReference type="ARBA" id="ARBA00023136"/>
    </source>
</evidence>
<evidence type="ECO:0000256" key="9">
    <source>
        <dbReference type="ARBA" id="ARBA00022729"/>
    </source>
</evidence>
<evidence type="ECO:0000256" key="3">
    <source>
        <dbReference type="ARBA" id="ARBA00008536"/>
    </source>
</evidence>
<keyword evidence="9" id="KW-0732">Signal</keyword>
<dbReference type="Pfam" id="PF00069">
    <property type="entry name" value="Pkinase"/>
    <property type="match status" value="1"/>
</dbReference>
<dbReference type="GO" id="GO:0008843">
    <property type="term" value="F:endochitinase activity"/>
    <property type="evidence" value="ECO:0007669"/>
    <property type="project" value="UniProtKB-EC"/>
</dbReference>
<dbReference type="GO" id="GO:0004672">
    <property type="term" value="F:protein kinase activity"/>
    <property type="evidence" value="ECO:0007669"/>
    <property type="project" value="InterPro"/>
</dbReference>
<dbReference type="InterPro" id="IPR023346">
    <property type="entry name" value="Lysozyme-like_dom_sf"/>
</dbReference>
<proteinExistence type="inferred from homology"/>
<evidence type="ECO:0000256" key="18">
    <source>
        <dbReference type="ARBA" id="ARBA00023326"/>
    </source>
</evidence>
<keyword evidence="6" id="KW-1003">Cell membrane</keyword>
<dbReference type="PROSITE" id="PS50011">
    <property type="entry name" value="PROTEIN_KINASE_DOM"/>
    <property type="match status" value="1"/>
</dbReference>
<dbReference type="GO" id="GO:0000272">
    <property type="term" value="P:polysaccharide catabolic process"/>
    <property type="evidence" value="ECO:0007669"/>
    <property type="project" value="UniProtKB-KW"/>
</dbReference>
<dbReference type="ExpressionAtlas" id="M8ASJ5">
    <property type="expression patterns" value="baseline"/>
</dbReference>
<dbReference type="PANTHER" id="PTHR27007">
    <property type="match status" value="1"/>
</dbReference>
<evidence type="ECO:0000256" key="1">
    <source>
        <dbReference type="ARBA" id="ARBA00000822"/>
    </source>
</evidence>
<keyword evidence="8" id="KW-0812">Transmembrane</keyword>
<keyword evidence="7" id="KW-0808">Transferase</keyword>
<dbReference type="CDD" id="cd14066">
    <property type="entry name" value="STKc_IRAK"/>
    <property type="match status" value="1"/>
</dbReference>
<keyword evidence="16" id="KW-0325">Glycoprotein</keyword>
<dbReference type="InterPro" id="IPR000719">
    <property type="entry name" value="Prot_kinase_dom"/>
</dbReference>
<dbReference type="GO" id="GO:0002229">
    <property type="term" value="P:defense response to oomycetes"/>
    <property type="evidence" value="ECO:0007669"/>
    <property type="project" value="UniProtKB-ARBA"/>
</dbReference>
<dbReference type="FunFam" id="3.30.200.20:FF:000168">
    <property type="entry name" value="L-type lectin-domain containing receptor kinase IX.1"/>
    <property type="match status" value="1"/>
</dbReference>
<dbReference type="SUPFAM" id="SSF53955">
    <property type="entry name" value="Lysozyme-like"/>
    <property type="match status" value="1"/>
</dbReference>
<sequence>MEDLGLYAHTHYLGLTREHEGLWAPRFRRLLAGAGGQQEAGVPSIITREKFDAMLSNRSKGSCEGGAFYTYDAFVKAASNFPAFGNTGDDKTRRRELAAFFGQTSHETVVNGYSDFNYRQAGEALGLDLLDNPDMVSTDPVVAFKTAIWWWMTPQAPKPSCHAVMTDGWTPSAQDVDTGMLPGYGMTTNIFNGSAGCGKGYRTPQAMDRAGFFDDNQSMEDDFEKGTAPKRFCYSDLAMAIDNFSDDKKLGQGGFGSVYKGFLKELNLHVAIKRVSKGSKQGRKEYASEVRVISRLRHKNLVQLIGWCHGGRELLLVYELMPNGSLDRHLYAANNVMLPWSVRHEIVFGLGSALLYLHQEWEQCVLHRDIKPSNVMLDASFNTKLGDFGLARLVEHGQGSLTTTHAGTMGYMDPECMITCRANTESDVYSFGVVLLEIACGRRPVVVVQQQEEDDDEDAVHLAQWVWSSYGRGKILDAADTRLGGEFDAQEMECVLIVGLWCAQLDLKLRPSMRQALNVLRFEAPLPPLPSRMLAASYMPPVSATESCTSSPTVTRHVNGIMCTSLGAATARPPLSRA</sequence>
<dbReference type="GO" id="GO:0016998">
    <property type="term" value="P:cell wall macromolecule catabolic process"/>
    <property type="evidence" value="ECO:0007669"/>
    <property type="project" value="InterPro"/>
</dbReference>
<keyword evidence="13" id="KW-1133">Transmembrane helix</keyword>
<keyword evidence="12" id="KW-0067">ATP-binding</keyword>
<evidence type="ECO:0000256" key="13">
    <source>
        <dbReference type="ARBA" id="ARBA00022989"/>
    </source>
</evidence>
<dbReference type="EnsemblPlants" id="EMT04399">
    <property type="protein sequence ID" value="EMT04399"/>
    <property type="gene ID" value="F775_15959"/>
</dbReference>
<keyword evidence="17" id="KW-0119">Carbohydrate metabolism</keyword>
<keyword evidence="14" id="KW-0472">Membrane</keyword>
<dbReference type="SUPFAM" id="SSF56112">
    <property type="entry name" value="Protein kinase-like (PK-like)"/>
    <property type="match status" value="1"/>
</dbReference>
<evidence type="ECO:0000256" key="11">
    <source>
        <dbReference type="ARBA" id="ARBA00022777"/>
    </source>
</evidence>
<dbReference type="InterPro" id="IPR050528">
    <property type="entry name" value="L-type_Lectin-RKs"/>
</dbReference>
<dbReference type="Gene3D" id="3.30.200.20">
    <property type="entry name" value="Phosphorylase Kinase, domain 1"/>
    <property type="match status" value="1"/>
</dbReference>
<dbReference type="AlphaFoldDB" id="M8ASJ5"/>
<dbReference type="PROSITE" id="PS00107">
    <property type="entry name" value="PROTEIN_KINASE_ATP"/>
    <property type="match status" value="1"/>
</dbReference>
<evidence type="ECO:0000256" key="2">
    <source>
        <dbReference type="ARBA" id="ARBA00004251"/>
    </source>
</evidence>
<dbReference type="InterPro" id="IPR017441">
    <property type="entry name" value="Protein_kinase_ATP_BS"/>
</dbReference>
<evidence type="ECO:0000256" key="6">
    <source>
        <dbReference type="ARBA" id="ARBA00022475"/>
    </source>
</evidence>
<accession>M8ASJ5</accession>
<comment type="subcellular location">
    <subcellularLocation>
        <location evidence="2">Cell membrane</location>
        <topology evidence="2">Single-pass type I membrane protein</topology>
    </subcellularLocation>
</comment>
<keyword evidence="11" id="KW-0418">Kinase</keyword>
<dbReference type="InterPro" id="IPR008271">
    <property type="entry name" value="Ser/Thr_kinase_AS"/>
</dbReference>
<dbReference type="FunFam" id="1.10.510.10:FF:000240">
    <property type="entry name" value="Lectin-domain containing receptor kinase A4.3"/>
    <property type="match status" value="1"/>
</dbReference>
<dbReference type="PROSITE" id="PS00108">
    <property type="entry name" value="PROTEIN_KINASE_ST"/>
    <property type="match status" value="1"/>
</dbReference>
<evidence type="ECO:0000256" key="12">
    <source>
        <dbReference type="ARBA" id="ARBA00022840"/>
    </source>
</evidence>
<dbReference type="Gene3D" id="1.10.510.10">
    <property type="entry name" value="Transferase(Phosphotransferase) domain 1"/>
    <property type="match status" value="1"/>
</dbReference>